<proteinExistence type="predicted"/>
<organism evidence="1">
    <name type="scientific">marine sediment metagenome</name>
    <dbReference type="NCBI Taxonomy" id="412755"/>
    <lineage>
        <taxon>unclassified sequences</taxon>
        <taxon>metagenomes</taxon>
        <taxon>ecological metagenomes</taxon>
    </lineage>
</organism>
<gene>
    <name evidence="1" type="ORF">LCGC14_1847780</name>
</gene>
<accession>A0A0F9GB70</accession>
<protein>
    <submittedName>
        <fullName evidence="1">Uncharacterized protein</fullName>
    </submittedName>
</protein>
<reference evidence="1" key="1">
    <citation type="journal article" date="2015" name="Nature">
        <title>Complex archaea that bridge the gap between prokaryotes and eukaryotes.</title>
        <authorList>
            <person name="Spang A."/>
            <person name="Saw J.H."/>
            <person name="Jorgensen S.L."/>
            <person name="Zaremba-Niedzwiedzka K."/>
            <person name="Martijn J."/>
            <person name="Lind A.E."/>
            <person name="van Eijk R."/>
            <person name="Schleper C."/>
            <person name="Guy L."/>
            <person name="Ettema T.J."/>
        </authorList>
    </citation>
    <scope>NUCLEOTIDE SEQUENCE</scope>
</reference>
<comment type="caution">
    <text evidence="1">The sequence shown here is derived from an EMBL/GenBank/DDBJ whole genome shotgun (WGS) entry which is preliminary data.</text>
</comment>
<dbReference type="EMBL" id="LAZR01018518">
    <property type="protein sequence ID" value="KKL96109.1"/>
    <property type="molecule type" value="Genomic_DNA"/>
</dbReference>
<name>A0A0F9GB70_9ZZZZ</name>
<sequence>MPIKDVSNARTMPRLGKIRLGIKMEPPDKSLREFRQRLEQSNEAGIAQA</sequence>
<evidence type="ECO:0000313" key="1">
    <source>
        <dbReference type="EMBL" id="KKL96109.1"/>
    </source>
</evidence>
<dbReference type="AlphaFoldDB" id="A0A0F9GB70"/>